<protein>
    <submittedName>
        <fullName evidence="2">SXP/RAL-2 family protein Ani s 5-like cation-binding domain-containing protein</fullName>
    </submittedName>
</protein>
<sequence length="199" mass="22263">MCSTKFIIFAAFGLCILASTVFGHGGGGRGYHGFGKFSRYGNLTQEQRQELKELKQTLKLGNATKQQYQDSLQSFFEGVGGDSLTRFNEKQAKIEAHKIQFSNFTANSNLSDATKNFLTQVQAVKDNMQITKAEEKKQIKELFKGASDDVKQELKSLHPHGKRWGGFNGGRGQRFNSRRNGGEKRPQPPIETVDENVVQ</sequence>
<dbReference type="WBParaSite" id="PS1159_v2.g20280.t1">
    <property type="protein sequence ID" value="PS1159_v2.g20280.t1"/>
    <property type="gene ID" value="PS1159_v2.g20280"/>
</dbReference>
<organism evidence="1 2">
    <name type="scientific">Panagrolaimus sp. PS1159</name>
    <dbReference type="NCBI Taxonomy" id="55785"/>
    <lineage>
        <taxon>Eukaryota</taxon>
        <taxon>Metazoa</taxon>
        <taxon>Ecdysozoa</taxon>
        <taxon>Nematoda</taxon>
        <taxon>Chromadorea</taxon>
        <taxon>Rhabditida</taxon>
        <taxon>Tylenchina</taxon>
        <taxon>Panagrolaimomorpha</taxon>
        <taxon>Panagrolaimoidea</taxon>
        <taxon>Panagrolaimidae</taxon>
        <taxon>Panagrolaimus</taxon>
    </lineage>
</organism>
<evidence type="ECO:0000313" key="1">
    <source>
        <dbReference type="Proteomes" id="UP000887580"/>
    </source>
</evidence>
<evidence type="ECO:0000313" key="2">
    <source>
        <dbReference type="WBParaSite" id="PS1159_v2.g20280.t1"/>
    </source>
</evidence>
<accession>A0AC35FS65</accession>
<dbReference type="Proteomes" id="UP000887580">
    <property type="component" value="Unplaced"/>
</dbReference>
<proteinExistence type="predicted"/>
<name>A0AC35FS65_9BILA</name>
<reference evidence="2" key="1">
    <citation type="submission" date="2022-11" db="UniProtKB">
        <authorList>
            <consortium name="WormBaseParasite"/>
        </authorList>
    </citation>
    <scope>IDENTIFICATION</scope>
</reference>